<organism evidence="2 3">
    <name type="scientific">Fodinicola feengrottensis</name>
    <dbReference type="NCBI Taxonomy" id="435914"/>
    <lineage>
        <taxon>Bacteria</taxon>
        <taxon>Bacillati</taxon>
        <taxon>Actinomycetota</taxon>
        <taxon>Actinomycetes</taxon>
        <taxon>Mycobacteriales</taxon>
        <taxon>Fodinicola</taxon>
    </lineage>
</organism>
<dbReference type="Proteomes" id="UP001500618">
    <property type="component" value="Unassembled WGS sequence"/>
</dbReference>
<dbReference type="RefSeq" id="WP_163572513.1">
    <property type="nucleotide sequence ID" value="NZ_BAAANY010000025.1"/>
</dbReference>
<evidence type="ECO:0000313" key="2">
    <source>
        <dbReference type="EMBL" id="GAA1702510.1"/>
    </source>
</evidence>
<sequence>MRCWTDGSADPDGAQALRSPSSTPMLITVRVTYDSMSGQTLALEQIRRSADDVQLMYWLAAFPSADSEPVE</sequence>
<protein>
    <submittedName>
        <fullName evidence="2">Uncharacterized protein</fullName>
    </submittedName>
</protein>
<dbReference type="EMBL" id="BAAANY010000025">
    <property type="protein sequence ID" value="GAA1702510.1"/>
    <property type="molecule type" value="Genomic_DNA"/>
</dbReference>
<evidence type="ECO:0000256" key="1">
    <source>
        <dbReference type="SAM" id="MobiDB-lite"/>
    </source>
</evidence>
<feature type="region of interest" description="Disordered" evidence="1">
    <location>
        <begin position="1"/>
        <end position="21"/>
    </location>
</feature>
<accession>A0ABN2ID55</accession>
<keyword evidence="3" id="KW-1185">Reference proteome</keyword>
<comment type="caution">
    <text evidence="2">The sequence shown here is derived from an EMBL/GenBank/DDBJ whole genome shotgun (WGS) entry which is preliminary data.</text>
</comment>
<gene>
    <name evidence="2" type="ORF">GCM10009765_59940</name>
</gene>
<evidence type="ECO:0000313" key="3">
    <source>
        <dbReference type="Proteomes" id="UP001500618"/>
    </source>
</evidence>
<reference evidence="2 3" key="1">
    <citation type="journal article" date="2019" name="Int. J. Syst. Evol. Microbiol.">
        <title>The Global Catalogue of Microorganisms (GCM) 10K type strain sequencing project: providing services to taxonomists for standard genome sequencing and annotation.</title>
        <authorList>
            <consortium name="The Broad Institute Genomics Platform"/>
            <consortium name="The Broad Institute Genome Sequencing Center for Infectious Disease"/>
            <person name="Wu L."/>
            <person name="Ma J."/>
        </authorList>
    </citation>
    <scope>NUCLEOTIDE SEQUENCE [LARGE SCALE GENOMIC DNA]</scope>
    <source>
        <strain evidence="2 3">JCM 14718</strain>
    </source>
</reference>
<proteinExistence type="predicted"/>
<name>A0ABN2ID55_9ACTN</name>